<gene>
    <name evidence="2" type="ORF">AYI68_g5737</name>
</gene>
<name>A0A1R0GTG2_9FUNG</name>
<dbReference type="InterPro" id="IPR000195">
    <property type="entry name" value="Rab-GAP-TBC_dom"/>
</dbReference>
<dbReference type="Pfam" id="PF00566">
    <property type="entry name" value="RabGAP-TBC"/>
    <property type="match status" value="1"/>
</dbReference>
<comment type="caution">
    <text evidence="2">The sequence shown here is derived from an EMBL/GenBank/DDBJ whole genome shotgun (WGS) entry which is preliminary data.</text>
</comment>
<organism evidence="2 3">
    <name type="scientific">Smittium mucronatum</name>
    <dbReference type="NCBI Taxonomy" id="133383"/>
    <lineage>
        <taxon>Eukaryota</taxon>
        <taxon>Fungi</taxon>
        <taxon>Fungi incertae sedis</taxon>
        <taxon>Zoopagomycota</taxon>
        <taxon>Kickxellomycotina</taxon>
        <taxon>Harpellomycetes</taxon>
        <taxon>Harpellales</taxon>
        <taxon>Legeriomycetaceae</taxon>
        <taxon>Smittium</taxon>
    </lineage>
</organism>
<accession>A0A1R0GTG2</accession>
<dbReference type="AlphaFoldDB" id="A0A1R0GTG2"/>
<dbReference type="PANTHER" id="PTHR22957">
    <property type="entry name" value="TBC1 DOMAIN FAMILY MEMBER GTPASE-ACTIVATING PROTEIN"/>
    <property type="match status" value="1"/>
</dbReference>
<proteinExistence type="predicted"/>
<dbReference type="Gene3D" id="1.10.472.80">
    <property type="entry name" value="Ypt/Rab-GAP domain of gyp1p, domain 3"/>
    <property type="match status" value="1"/>
</dbReference>
<dbReference type="PROSITE" id="PS50086">
    <property type="entry name" value="TBC_RABGAP"/>
    <property type="match status" value="1"/>
</dbReference>
<feature type="domain" description="Rab-GAP TBC" evidence="1">
    <location>
        <begin position="1"/>
        <end position="195"/>
    </location>
</feature>
<protein>
    <submittedName>
        <fullName evidence="2">GTPase-activating protein GYP1</fullName>
    </submittedName>
</protein>
<keyword evidence="3" id="KW-1185">Reference proteome</keyword>
<dbReference type="OrthoDB" id="26371at2759"/>
<dbReference type="PANTHER" id="PTHR22957:SF26">
    <property type="entry name" value="LD44506P"/>
    <property type="match status" value="1"/>
</dbReference>
<evidence type="ECO:0000313" key="3">
    <source>
        <dbReference type="Proteomes" id="UP000187455"/>
    </source>
</evidence>
<evidence type="ECO:0000259" key="1">
    <source>
        <dbReference type="PROSITE" id="PS50086"/>
    </source>
</evidence>
<dbReference type="STRING" id="133383.A0A1R0GTG2"/>
<dbReference type="InterPro" id="IPR035969">
    <property type="entry name" value="Rab-GAP_TBC_sf"/>
</dbReference>
<evidence type="ECO:0000313" key="2">
    <source>
        <dbReference type="EMBL" id="OLY80169.1"/>
    </source>
</evidence>
<dbReference type="Proteomes" id="UP000187455">
    <property type="component" value="Unassembled WGS sequence"/>
</dbReference>
<dbReference type="GO" id="GO:0005794">
    <property type="term" value="C:Golgi apparatus"/>
    <property type="evidence" value="ECO:0007669"/>
    <property type="project" value="TreeGrafter"/>
</dbReference>
<sequence length="195" mass="22834">MKRRKQAIERKRKEYESLLENVFTDKQETLDKVMWHQISIDIPRTYPSINYFRNQTVQNSLARTLYCWATRHPASGYVQGINDLASVFYSVFLSRYTGFDVLSISDEQIDNIDEKTIKEVEADCYCEPDGFEEFHLYTCAALLLKFGNVLEKMDFQDVLLFLQGLDRELLAWSPVDVDLLLSEAYMYKCLYSGKV</sequence>
<dbReference type="EMBL" id="LSSL01003703">
    <property type="protein sequence ID" value="OLY80169.1"/>
    <property type="molecule type" value="Genomic_DNA"/>
</dbReference>
<reference evidence="2 3" key="1">
    <citation type="journal article" date="2016" name="Mol. Biol. Evol.">
        <title>Genome-Wide Survey of Gut Fungi (Harpellales) Reveals the First Horizontally Transferred Ubiquitin Gene from a Mosquito Host.</title>
        <authorList>
            <person name="Wang Y."/>
            <person name="White M.M."/>
            <person name="Kvist S."/>
            <person name="Moncalvo J.M."/>
        </authorList>
    </citation>
    <scope>NUCLEOTIDE SEQUENCE [LARGE SCALE GENOMIC DNA]</scope>
    <source>
        <strain evidence="2 3">ALG-7-W6</strain>
    </source>
</reference>
<dbReference type="GO" id="GO:0005096">
    <property type="term" value="F:GTPase activator activity"/>
    <property type="evidence" value="ECO:0007669"/>
    <property type="project" value="TreeGrafter"/>
</dbReference>
<dbReference type="SUPFAM" id="SSF47923">
    <property type="entry name" value="Ypt/Rab-GAP domain of gyp1p"/>
    <property type="match status" value="2"/>
</dbReference>
<dbReference type="Gene3D" id="1.10.8.270">
    <property type="entry name" value="putative rabgap domain of human tbc1 domain family member 14 like domains"/>
    <property type="match status" value="1"/>
</dbReference>